<dbReference type="SUPFAM" id="SSF144083">
    <property type="entry name" value="Magnesium transport protein CorA, transmembrane region"/>
    <property type="match status" value="1"/>
</dbReference>
<keyword evidence="2 6" id="KW-0812">Transmembrane</keyword>
<proteinExistence type="predicted"/>
<evidence type="ECO:0000256" key="1">
    <source>
        <dbReference type="ARBA" id="ARBA00004141"/>
    </source>
</evidence>
<evidence type="ECO:0000256" key="5">
    <source>
        <dbReference type="SAM" id="MobiDB-lite"/>
    </source>
</evidence>
<organism evidence="7 8">
    <name type="scientific">Diaporthe eres</name>
    <name type="common">Phomopsis oblonga</name>
    <dbReference type="NCBI Taxonomy" id="83184"/>
    <lineage>
        <taxon>Eukaryota</taxon>
        <taxon>Fungi</taxon>
        <taxon>Dikarya</taxon>
        <taxon>Ascomycota</taxon>
        <taxon>Pezizomycotina</taxon>
        <taxon>Sordariomycetes</taxon>
        <taxon>Sordariomycetidae</taxon>
        <taxon>Diaporthales</taxon>
        <taxon>Diaporthaceae</taxon>
        <taxon>Diaporthe</taxon>
        <taxon>Diaporthe eres species complex</taxon>
    </lineage>
</organism>
<evidence type="ECO:0000256" key="2">
    <source>
        <dbReference type="ARBA" id="ARBA00022692"/>
    </source>
</evidence>
<evidence type="ECO:0000313" key="7">
    <source>
        <dbReference type="EMBL" id="KAK7741124.1"/>
    </source>
</evidence>
<feature type="region of interest" description="Disordered" evidence="5">
    <location>
        <begin position="172"/>
        <end position="218"/>
    </location>
</feature>
<dbReference type="InterPro" id="IPR045863">
    <property type="entry name" value="CorA_TM1_TM2"/>
</dbReference>
<evidence type="ECO:0000256" key="3">
    <source>
        <dbReference type="ARBA" id="ARBA00022989"/>
    </source>
</evidence>
<comment type="subcellular location">
    <subcellularLocation>
        <location evidence="1">Membrane</location>
        <topology evidence="1">Multi-pass membrane protein</topology>
    </subcellularLocation>
</comment>
<protein>
    <recommendedName>
        <fullName evidence="9">Ankyrin repeat protein</fullName>
    </recommendedName>
</protein>
<name>A0ABR1PMY0_DIAER</name>
<keyword evidence="3 6" id="KW-1133">Transmembrane helix</keyword>
<keyword evidence="4 6" id="KW-0472">Membrane</keyword>
<evidence type="ECO:0000256" key="6">
    <source>
        <dbReference type="SAM" id="Phobius"/>
    </source>
</evidence>
<dbReference type="InterPro" id="IPR050829">
    <property type="entry name" value="CorA_MIT"/>
</dbReference>
<evidence type="ECO:0000313" key="8">
    <source>
        <dbReference type="Proteomes" id="UP001430848"/>
    </source>
</evidence>
<feature type="region of interest" description="Disordered" evidence="5">
    <location>
        <begin position="1186"/>
        <end position="1215"/>
    </location>
</feature>
<evidence type="ECO:0008006" key="9">
    <source>
        <dbReference type="Google" id="ProtNLM"/>
    </source>
</evidence>
<dbReference type="Pfam" id="PF01544">
    <property type="entry name" value="CorA"/>
    <property type="match status" value="1"/>
</dbReference>
<feature type="transmembrane region" description="Helical" evidence="6">
    <location>
        <begin position="1091"/>
        <end position="1110"/>
    </location>
</feature>
<feature type="region of interest" description="Disordered" evidence="5">
    <location>
        <begin position="550"/>
        <end position="587"/>
    </location>
</feature>
<feature type="compositionally biased region" description="Polar residues" evidence="5">
    <location>
        <begin position="698"/>
        <end position="720"/>
    </location>
</feature>
<gene>
    <name evidence="7" type="ORF">SLS63_000677</name>
</gene>
<dbReference type="PANTHER" id="PTHR47685">
    <property type="entry name" value="MAGNESIUM TRANSPORT PROTEIN CORA"/>
    <property type="match status" value="1"/>
</dbReference>
<reference evidence="7 8" key="1">
    <citation type="submission" date="2024-02" db="EMBL/GenBank/DDBJ databases">
        <title>De novo assembly and annotation of 12 fungi associated with fruit tree decline syndrome in Ontario, Canada.</title>
        <authorList>
            <person name="Sulman M."/>
            <person name="Ellouze W."/>
            <person name="Ilyukhin E."/>
        </authorList>
    </citation>
    <scope>NUCLEOTIDE SEQUENCE [LARGE SCALE GENOMIC DNA]</scope>
    <source>
        <strain evidence="7 8">M169</strain>
    </source>
</reference>
<dbReference type="Gene3D" id="1.20.58.340">
    <property type="entry name" value="Magnesium transport protein CorA, transmembrane region"/>
    <property type="match status" value="1"/>
</dbReference>
<keyword evidence="8" id="KW-1185">Reference proteome</keyword>
<dbReference type="Proteomes" id="UP001430848">
    <property type="component" value="Unassembled WGS sequence"/>
</dbReference>
<feature type="region of interest" description="Disordered" evidence="5">
    <location>
        <begin position="683"/>
        <end position="720"/>
    </location>
</feature>
<feature type="transmembrane region" description="Helical" evidence="6">
    <location>
        <begin position="1031"/>
        <end position="1052"/>
    </location>
</feature>
<dbReference type="InterPro" id="IPR002523">
    <property type="entry name" value="MgTranspt_CorA/ZnTranspt_ZntB"/>
</dbReference>
<comment type="caution">
    <text evidence="7">The sequence shown here is derived from an EMBL/GenBank/DDBJ whole genome shotgun (WGS) entry which is preliminary data.</text>
</comment>
<feature type="compositionally biased region" description="Acidic residues" evidence="5">
    <location>
        <begin position="555"/>
        <end position="566"/>
    </location>
</feature>
<dbReference type="PANTHER" id="PTHR47685:SF1">
    <property type="entry name" value="MAGNESIUM TRANSPORT PROTEIN CORA"/>
    <property type="match status" value="1"/>
</dbReference>
<accession>A0ABR1PMY0</accession>
<dbReference type="EMBL" id="JAKNSF020000002">
    <property type="protein sequence ID" value="KAK7741124.1"/>
    <property type="molecule type" value="Genomic_DNA"/>
</dbReference>
<evidence type="ECO:0000256" key="4">
    <source>
        <dbReference type="ARBA" id="ARBA00023136"/>
    </source>
</evidence>
<sequence>MSAHPFRPPEEDDPAIYATARESLEKLLSANDLQSSCLSVEPHDLRDIRDLRCHFFGCLGINRRLQVLSNSRDPIWAQAEALETKDTEPIQKNNSKTPPVGFVDPDEYQPGMRYVTALSLQAELKRISVLRRTPALRGLVREVQRSLVAWREENKKNISNVERLRIDTTHFRLMMPPGTPGSPRQPERRGVTVGSAQEPNPPLTKDRRRNTNLTQGSLTEHDDFSRMLKKIVDDEREKNKEAMPEDDPMTSYELKRDIKAQLILLERPRTSGSRAASVMGNVMEPDWEDVGDEIFKGRFPDQQLSMFHLLNGVLQGGKFNRGKFERTVKTTTEDELCPSKLRYYHIPVNNMQMPFLHWETDRRRNQAANLIERLADEHELDLRETAQMWKEIRKDDRRGLLKLAQSRPVPTAVGYKEPNYYRTRGADRDEILQALAKILWEKIRKDSTAVMPSGLPHTLWQRIRDECFEDILVKALKNALMEKAHAQEIPQILQKFVPDQAVDQKEQLVFDWDNALWRIKEAGKGYPTPHALEDIFWEQIKKAREIADRRRGLEDENDQDSEEFQGDDAANLQSHSGGLGMNPSPGKIFKSPTTIFQGIKVDEYGCPQPKRKLAKVLIKAARLYEQIMTYPDQRIMEKDLFSDPPLHPRRTLDQAYFWRLRTTRSRDRDQVVYRHTNAEFAHKYRPQDAAHKRDKKTPSTIDGQTRPTTDQANTTDSENWQWSRHGEFEEAYGCAQCDADIRKVPRAIMVDQLWMWVLDKDTILTCFPQRYGMSYKDESGVHQSIRTRVKTRSNPDNHVRSVFDLALIILDECFNTFFNRARTADKRPQVMDMFAESIGRVTHKQAVAFKHLWSLSERLTAIYQSGVEDKVDPSIYQVEAEDKVDPRIMLALLDVTPEAELQREIRDIIDELDIMLHIVGQQQEVIKRFVKFAEDVLGTHSANLPRQIGSATPVDVQSIVADQIKSFESRKADLLSEVEDRIKELEGLKASALSTAENVNDLLGLKQQQASVVQAYEAMKQGEETVRQGKAIMVFTVMTILFLPLSFMSSLFGMNAVELTGSDPSPGAGDDSRPVPDEIVSFWPITFKRQILIMFTVSFGAVLAVIIPAFSPFARAAASSALRYAAARAVTAAPLYRLWLGSGWSSRRLRARAGAAVRDMKHAVREAMRRQRLEESELRDGVRMKGAPAVGGLLGGPRQGRRRGTSRGGSDRHGV</sequence>